<proteinExistence type="inferred from homology"/>
<dbReference type="GO" id="GO:0000976">
    <property type="term" value="F:transcription cis-regulatory region binding"/>
    <property type="evidence" value="ECO:0007669"/>
    <property type="project" value="TreeGrafter"/>
</dbReference>
<evidence type="ECO:0000256" key="4">
    <source>
        <dbReference type="ARBA" id="ARBA00023015"/>
    </source>
</evidence>
<evidence type="ECO:0000256" key="5">
    <source>
        <dbReference type="ARBA" id="ARBA00023125"/>
    </source>
</evidence>
<dbReference type="InterPro" id="IPR002481">
    <property type="entry name" value="FUR"/>
</dbReference>
<feature type="binding site" evidence="7">
    <location>
        <position position="117"/>
    </location>
    <ligand>
        <name>Zn(2+)</name>
        <dbReference type="ChEBI" id="CHEBI:29105"/>
    </ligand>
</feature>
<evidence type="ECO:0000313" key="10">
    <source>
        <dbReference type="Proteomes" id="UP000094769"/>
    </source>
</evidence>
<dbReference type="PANTHER" id="PTHR33202">
    <property type="entry name" value="ZINC UPTAKE REGULATION PROTEIN"/>
    <property type="match status" value="1"/>
</dbReference>
<comment type="cofactor">
    <cofactor evidence="7">
        <name>Zn(2+)</name>
        <dbReference type="ChEBI" id="CHEBI:29105"/>
    </cofactor>
    <text evidence="7">Binds 1 zinc ion per subunit.</text>
</comment>
<dbReference type="AlphaFoldDB" id="A0A7Z1AEY4"/>
<dbReference type="GO" id="GO:0003700">
    <property type="term" value="F:DNA-binding transcription factor activity"/>
    <property type="evidence" value="ECO:0007669"/>
    <property type="project" value="InterPro"/>
</dbReference>
<evidence type="ECO:0000256" key="7">
    <source>
        <dbReference type="PIRSR" id="PIRSR602481-1"/>
    </source>
</evidence>
<organism evidence="9 10">
    <name type="scientific">Candidatus Thiodiazotropha endolucinida</name>
    <dbReference type="NCBI Taxonomy" id="1655433"/>
    <lineage>
        <taxon>Bacteria</taxon>
        <taxon>Pseudomonadati</taxon>
        <taxon>Pseudomonadota</taxon>
        <taxon>Gammaproteobacteria</taxon>
        <taxon>Chromatiales</taxon>
        <taxon>Sedimenticolaceae</taxon>
        <taxon>Candidatus Thiodiazotropha</taxon>
    </lineage>
</organism>
<dbReference type="GO" id="GO:0008270">
    <property type="term" value="F:zinc ion binding"/>
    <property type="evidence" value="ECO:0007669"/>
    <property type="project" value="TreeGrafter"/>
</dbReference>
<dbReference type="RefSeq" id="WP_069126228.1">
    <property type="nucleotide sequence ID" value="NZ_MARB01000016.1"/>
</dbReference>
<dbReference type="Pfam" id="PF01475">
    <property type="entry name" value="FUR"/>
    <property type="match status" value="1"/>
</dbReference>
<dbReference type="SUPFAM" id="SSF46785">
    <property type="entry name" value="Winged helix' DNA-binding domain"/>
    <property type="match status" value="1"/>
</dbReference>
<evidence type="ECO:0000256" key="3">
    <source>
        <dbReference type="ARBA" id="ARBA00022833"/>
    </source>
</evidence>
<name>A0A7Z1AEY4_9GAMM</name>
<dbReference type="EMBL" id="MARB01000016">
    <property type="protein sequence ID" value="ODJ86893.1"/>
    <property type="molecule type" value="Genomic_DNA"/>
</dbReference>
<comment type="caution">
    <text evidence="9">The sequence shown here is derived from an EMBL/GenBank/DDBJ whole genome shotgun (WGS) entry which is preliminary data.</text>
</comment>
<dbReference type="OrthoDB" id="9801127at2"/>
<keyword evidence="5" id="KW-0238">DNA-binding</keyword>
<evidence type="ECO:0000256" key="2">
    <source>
        <dbReference type="ARBA" id="ARBA00022491"/>
    </source>
</evidence>
<evidence type="ECO:0000256" key="1">
    <source>
        <dbReference type="ARBA" id="ARBA00007957"/>
    </source>
</evidence>
<gene>
    <name evidence="9" type="primary">zur_2</name>
    <name evidence="9" type="ORF">CODIS_28490</name>
</gene>
<reference evidence="9 10" key="1">
    <citation type="submission" date="2016-06" db="EMBL/GenBank/DDBJ databases">
        <title>Genome sequence of endosymbiont of Candidatus Endolucinida thiodiazotropha.</title>
        <authorList>
            <person name="Poehlein A."/>
            <person name="Koenig S."/>
            <person name="Heiden S.E."/>
            <person name="Thuermer A."/>
            <person name="Voget S."/>
            <person name="Daniel R."/>
            <person name="Markert S."/>
            <person name="Gros O."/>
            <person name="Schweder T."/>
        </authorList>
    </citation>
    <scope>NUCLEOTIDE SEQUENCE [LARGE SCALE GENOMIC DNA]</scope>
    <source>
        <strain evidence="9 10">COS</strain>
    </source>
</reference>
<keyword evidence="7" id="KW-0479">Metal-binding</keyword>
<dbReference type="GO" id="GO:1900376">
    <property type="term" value="P:regulation of secondary metabolite biosynthetic process"/>
    <property type="evidence" value="ECO:0007669"/>
    <property type="project" value="TreeGrafter"/>
</dbReference>
<accession>A0A7Z1AEY4</accession>
<keyword evidence="6" id="KW-0804">Transcription</keyword>
<protein>
    <submittedName>
        <fullName evidence="9">Zinc uptake regulation protein</fullName>
    </submittedName>
</protein>
<comment type="similarity">
    <text evidence="1">Belongs to the Fur family.</text>
</comment>
<feature type="binding site" evidence="8">
    <location>
        <position position="132"/>
    </location>
    <ligand>
        <name>Fe cation</name>
        <dbReference type="ChEBI" id="CHEBI:24875"/>
    </ligand>
</feature>
<dbReference type="InterPro" id="IPR043135">
    <property type="entry name" value="Fur_C"/>
</dbReference>
<dbReference type="InterPro" id="IPR036388">
    <property type="entry name" value="WH-like_DNA-bd_sf"/>
</dbReference>
<keyword evidence="4" id="KW-0805">Transcription regulation</keyword>
<sequence length="167" mass="18969">MSLPKQHQQFPTADHDHQHCVERALDEAKNYCRKRGVRLTKLRHRVLELIWANHRPVGAYDLLQQLTLDGHKAAPPTVYRSLDFLLENGLIHRINSLNAFVGCDHPGLDHSAQFFICHRCGQAAELEDTKIESAIADHAKRIGFSIERRSIEITGVCTHCMGECRNA</sequence>
<feature type="binding site" evidence="7">
    <location>
        <position position="160"/>
    </location>
    <ligand>
        <name>Zn(2+)</name>
        <dbReference type="ChEBI" id="CHEBI:29105"/>
    </ligand>
</feature>
<evidence type="ECO:0000256" key="8">
    <source>
        <dbReference type="PIRSR" id="PIRSR602481-2"/>
    </source>
</evidence>
<dbReference type="CDD" id="cd07153">
    <property type="entry name" value="Fur_like"/>
    <property type="match status" value="1"/>
</dbReference>
<feature type="binding site" evidence="7">
    <location>
        <position position="157"/>
    </location>
    <ligand>
        <name>Zn(2+)</name>
        <dbReference type="ChEBI" id="CHEBI:29105"/>
    </ligand>
</feature>
<comment type="cofactor">
    <cofactor evidence="8">
        <name>Mn(2+)</name>
        <dbReference type="ChEBI" id="CHEBI:29035"/>
    </cofactor>
    <cofactor evidence="8">
        <name>Fe(2+)</name>
        <dbReference type="ChEBI" id="CHEBI:29033"/>
    </cofactor>
    <text evidence="8">Binds 1 Mn(2+) or Fe(2+) ion per subunit.</text>
</comment>
<evidence type="ECO:0000256" key="6">
    <source>
        <dbReference type="ARBA" id="ARBA00023163"/>
    </source>
</evidence>
<keyword evidence="3 7" id="KW-0862">Zinc</keyword>
<evidence type="ECO:0000313" key="9">
    <source>
        <dbReference type="EMBL" id="ODJ86893.1"/>
    </source>
</evidence>
<keyword evidence="8" id="KW-0408">Iron</keyword>
<dbReference type="GO" id="GO:0045892">
    <property type="term" value="P:negative regulation of DNA-templated transcription"/>
    <property type="evidence" value="ECO:0007669"/>
    <property type="project" value="TreeGrafter"/>
</dbReference>
<keyword evidence="2" id="KW-0678">Repressor</keyword>
<keyword evidence="10" id="KW-1185">Reference proteome</keyword>
<feature type="binding site" evidence="7">
    <location>
        <position position="120"/>
    </location>
    <ligand>
        <name>Zn(2+)</name>
        <dbReference type="ChEBI" id="CHEBI:29105"/>
    </ligand>
</feature>
<dbReference type="Proteomes" id="UP000094769">
    <property type="component" value="Unassembled WGS sequence"/>
</dbReference>
<dbReference type="InterPro" id="IPR036390">
    <property type="entry name" value="WH_DNA-bd_sf"/>
</dbReference>
<dbReference type="PANTHER" id="PTHR33202:SF6">
    <property type="entry name" value="ZINC UPTAKE REGULATION PROTEIN"/>
    <property type="match status" value="1"/>
</dbReference>
<dbReference type="Gene3D" id="3.30.1490.190">
    <property type="match status" value="1"/>
</dbReference>
<dbReference type="Gene3D" id="1.10.10.10">
    <property type="entry name" value="Winged helix-like DNA-binding domain superfamily/Winged helix DNA-binding domain"/>
    <property type="match status" value="1"/>
</dbReference>
<dbReference type="GO" id="GO:0005829">
    <property type="term" value="C:cytosol"/>
    <property type="evidence" value="ECO:0007669"/>
    <property type="project" value="TreeGrafter"/>
</dbReference>